<evidence type="ECO:0000256" key="3">
    <source>
        <dbReference type="ARBA" id="ARBA00023125"/>
    </source>
</evidence>
<dbReference type="InterPro" id="IPR016032">
    <property type="entry name" value="Sig_transdc_resp-reg_C-effctor"/>
</dbReference>
<dbReference type="SUPFAM" id="SSF46894">
    <property type="entry name" value="C-terminal effector domain of the bipartite response regulators"/>
    <property type="match status" value="1"/>
</dbReference>
<feature type="region of interest" description="Disordered" evidence="5">
    <location>
        <begin position="955"/>
        <end position="986"/>
    </location>
</feature>
<dbReference type="RefSeq" id="WP_031020590.1">
    <property type="nucleotide sequence ID" value="NZ_JASCXS010000007.1"/>
</dbReference>
<evidence type="ECO:0000256" key="2">
    <source>
        <dbReference type="ARBA" id="ARBA00023012"/>
    </source>
</evidence>
<keyword evidence="2" id="KW-0902">Two-component regulatory system</keyword>
<feature type="DNA-binding region" description="OmpR/PhoB-type" evidence="4">
    <location>
        <begin position="1"/>
        <end position="97"/>
    </location>
</feature>
<keyword evidence="8" id="KW-1185">Reference proteome</keyword>
<accession>A0ABW7DYN0</accession>
<dbReference type="Proteomes" id="UP001605990">
    <property type="component" value="Unassembled WGS sequence"/>
</dbReference>
<dbReference type="SMART" id="SM00862">
    <property type="entry name" value="Trans_reg_C"/>
    <property type="match status" value="1"/>
</dbReference>
<dbReference type="SUPFAM" id="SSF48452">
    <property type="entry name" value="TPR-like"/>
    <property type="match status" value="1"/>
</dbReference>
<dbReference type="EMBL" id="JBIENY010000180">
    <property type="protein sequence ID" value="MFG6295984.1"/>
    <property type="molecule type" value="Genomic_DNA"/>
</dbReference>
<dbReference type="Pfam" id="PF00486">
    <property type="entry name" value="Trans_reg_C"/>
    <property type="match status" value="1"/>
</dbReference>
<comment type="caution">
    <text evidence="7">The sequence shown here is derived from an EMBL/GenBank/DDBJ whole genome shotgun (WGS) entry which is preliminary data.</text>
</comment>
<dbReference type="Gene3D" id="1.10.10.10">
    <property type="entry name" value="Winged helix-like DNA-binding domain superfamily/Winged helix DNA-binding domain"/>
    <property type="match status" value="1"/>
</dbReference>
<evidence type="ECO:0000313" key="7">
    <source>
        <dbReference type="EMBL" id="MFG6295984.1"/>
    </source>
</evidence>
<dbReference type="PRINTS" id="PR00364">
    <property type="entry name" value="DISEASERSIST"/>
</dbReference>
<dbReference type="SUPFAM" id="SSF52540">
    <property type="entry name" value="P-loop containing nucleoside triphosphate hydrolases"/>
    <property type="match status" value="1"/>
</dbReference>
<dbReference type="InterPro" id="IPR036388">
    <property type="entry name" value="WH-like_DNA-bd_sf"/>
</dbReference>
<dbReference type="CDD" id="cd15831">
    <property type="entry name" value="BTAD"/>
    <property type="match status" value="1"/>
</dbReference>
<dbReference type="InterPro" id="IPR049945">
    <property type="entry name" value="AAA_22"/>
</dbReference>
<dbReference type="PANTHER" id="PTHR47691">
    <property type="entry name" value="REGULATOR-RELATED"/>
    <property type="match status" value="1"/>
</dbReference>
<dbReference type="InterPro" id="IPR011990">
    <property type="entry name" value="TPR-like_helical_dom_sf"/>
</dbReference>
<dbReference type="InterPro" id="IPR027417">
    <property type="entry name" value="P-loop_NTPase"/>
</dbReference>
<evidence type="ECO:0000259" key="6">
    <source>
        <dbReference type="PROSITE" id="PS51755"/>
    </source>
</evidence>
<evidence type="ECO:0000256" key="1">
    <source>
        <dbReference type="ARBA" id="ARBA00005820"/>
    </source>
</evidence>
<gene>
    <name evidence="7" type="ORF">ACGU38_11560</name>
</gene>
<keyword evidence="3 4" id="KW-0238">DNA-binding</keyword>
<protein>
    <submittedName>
        <fullName evidence="7">BTAD domain-containing putative transcriptional regulator</fullName>
    </submittedName>
</protein>
<dbReference type="InterPro" id="IPR058852">
    <property type="entry name" value="HTH_77"/>
</dbReference>
<dbReference type="InterPro" id="IPR005158">
    <property type="entry name" value="BTAD"/>
</dbReference>
<comment type="similarity">
    <text evidence="1">Belongs to the AfsR/DnrI/RedD regulatory family.</text>
</comment>
<evidence type="ECO:0000256" key="4">
    <source>
        <dbReference type="PROSITE-ProRule" id="PRU01091"/>
    </source>
</evidence>
<dbReference type="SMART" id="SM01043">
    <property type="entry name" value="BTAD"/>
    <property type="match status" value="1"/>
</dbReference>
<feature type="domain" description="OmpR/PhoB-type" evidence="6">
    <location>
        <begin position="1"/>
        <end position="97"/>
    </location>
</feature>
<dbReference type="PROSITE" id="PS51755">
    <property type="entry name" value="OMPR_PHOB"/>
    <property type="match status" value="1"/>
</dbReference>
<evidence type="ECO:0000256" key="5">
    <source>
        <dbReference type="SAM" id="MobiDB-lite"/>
    </source>
</evidence>
<evidence type="ECO:0000313" key="8">
    <source>
        <dbReference type="Proteomes" id="UP001605990"/>
    </source>
</evidence>
<dbReference type="Gene3D" id="3.40.50.300">
    <property type="entry name" value="P-loop containing nucleotide triphosphate hydrolases"/>
    <property type="match status" value="1"/>
</dbReference>
<dbReference type="Pfam" id="PF03704">
    <property type="entry name" value="BTAD"/>
    <property type="match status" value="1"/>
</dbReference>
<organism evidence="7 8">
    <name type="scientific">Streptomyces rochei</name>
    <name type="common">Streptomyces parvullus</name>
    <dbReference type="NCBI Taxonomy" id="1928"/>
    <lineage>
        <taxon>Bacteria</taxon>
        <taxon>Bacillati</taxon>
        <taxon>Actinomycetota</taxon>
        <taxon>Actinomycetes</taxon>
        <taxon>Kitasatosporales</taxon>
        <taxon>Streptomycetaceae</taxon>
        <taxon>Streptomyces</taxon>
        <taxon>Streptomyces rochei group</taxon>
    </lineage>
</organism>
<dbReference type="Gene3D" id="1.25.40.10">
    <property type="entry name" value="Tetratricopeptide repeat domain"/>
    <property type="match status" value="1"/>
</dbReference>
<dbReference type="Pfam" id="PF25872">
    <property type="entry name" value="HTH_77"/>
    <property type="match status" value="1"/>
</dbReference>
<dbReference type="Pfam" id="PF13401">
    <property type="entry name" value="AAA_22"/>
    <property type="match status" value="1"/>
</dbReference>
<proteinExistence type="inferred from homology"/>
<name>A0ABW7DYN0_STRRO</name>
<dbReference type="InterPro" id="IPR001867">
    <property type="entry name" value="OmpR/PhoB-type_DNA-bd"/>
</dbReference>
<dbReference type="PANTHER" id="PTHR47691:SF3">
    <property type="entry name" value="HTH-TYPE TRANSCRIPTIONAL REGULATOR RV0890C-RELATED"/>
    <property type="match status" value="1"/>
</dbReference>
<sequence>MTSTYEFGILGPLLVRHSGAPVHVGAAKLRMLLASLLVEADRVVTTDTLVHRLWGDTPPLHARNTLQNYVLRLRRALGSTADTGPVRTHPRGYLIETTPQTLDLRRFTSLVRLGRTALEQNAAERAAALLRQALELWRGDPLCDLPGDAFPELRLTLQEQHLTALELRIDADLAAGRSADVLPELRALVEAHPLREYFWTQRMLALYRCERQSEALECYRTVTALLIEELGITPGPALRDMHARLLSAAPDLGRLPSRTEAASSPKAPGRPTLPVEMTGFIGREAQLEQVRALLSTARLVTLTGVGGVGKTRLALRSAAQLAASYADGVHLADLAALTAPDLLDRAVAEALGLRDQSARPPAEAIVDGLRDRQLLLLLDNCEHVADAVATLVLRMLRAAPGLTVLATSRHRLGVPGEHILTVPCLTLPDPDALCDPQQPSERSESVRLLVQRAAASAPAFTITARNRAAVAQLCRRLDGIPLAIELAAVRLGTMTAEEMLERLDDRFRVLRSTGMPGTETRYQHTLRGVIDWSYTLCTPQERLLWVRLSVFSGGFDLSAAEAVCAGEGVERDEILDLLAALVHKSLVAVDSTGPRARYGMLETIRQYGLERLGELTRHTGLRIRHSAHYRAMTLRAGAEWFGPQEVDWLLRLREELPNLRTALDFCAAHPDHVGTAVAIAVDLARTRCWFFSSVLGEGRYWLERLLASPLALPPDLMVSALAMKVWIALCQGDNPAAEVFLAECRAQAAGPEGPPLAPLTFIEGAHALLVDGTSESTSRLAAAREQFLRDGRRGDAHMATMMWAMAEAFLGDPVSARAASREYTAEAEASGAQWARTWARWCAGLVELRHGDPAASLTPLHDALARQSSFGDSWGPVWGVETLAWAVAETDRHTDAARLLGAAHRLRQDTGVALTGLRPFHDAHVAAVHRVRTALTPQEYTQAWGYGASENSVLLALRTGSNPHTEPRPGAGRAPHPRRNEDPRPA</sequence>
<reference evidence="7 8" key="1">
    <citation type="submission" date="2024-10" db="EMBL/GenBank/DDBJ databases">
        <title>Draft genome assembly of a novel steroid transforming actinomycete isolated from African clawed frog Xenopus laevis.</title>
        <authorList>
            <person name="Bragin E."/>
            <person name="Kollerov V."/>
            <person name="Donova M.V."/>
        </authorList>
    </citation>
    <scope>NUCLEOTIDE SEQUENCE [LARGE SCALE GENOMIC DNA]</scope>
    <source>
        <strain evidence="7 8">MTOC-St3</strain>
    </source>
</reference>